<organism evidence="4 5">
    <name type="scientific">Opisthorchis felineus</name>
    <dbReference type="NCBI Taxonomy" id="147828"/>
    <lineage>
        <taxon>Eukaryota</taxon>
        <taxon>Metazoa</taxon>
        <taxon>Spiralia</taxon>
        <taxon>Lophotrochozoa</taxon>
        <taxon>Platyhelminthes</taxon>
        <taxon>Trematoda</taxon>
        <taxon>Digenea</taxon>
        <taxon>Opisthorchiida</taxon>
        <taxon>Opisthorchiata</taxon>
        <taxon>Opisthorchiidae</taxon>
        <taxon>Opisthorchis</taxon>
    </lineage>
</organism>
<dbReference type="PANTHER" id="PTHR11461:SF211">
    <property type="entry name" value="GH10112P-RELATED"/>
    <property type="match status" value="1"/>
</dbReference>
<dbReference type="GO" id="GO:0005615">
    <property type="term" value="C:extracellular space"/>
    <property type="evidence" value="ECO:0007669"/>
    <property type="project" value="InterPro"/>
</dbReference>
<dbReference type="InterPro" id="IPR023796">
    <property type="entry name" value="Serpin_dom"/>
</dbReference>
<dbReference type="InterPro" id="IPR042178">
    <property type="entry name" value="Serpin_sf_1"/>
</dbReference>
<dbReference type="OrthoDB" id="671595at2759"/>
<dbReference type="Gene3D" id="3.30.497.10">
    <property type="entry name" value="Antithrombin, subunit I, domain 2"/>
    <property type="match status" value="1"/>
</dbReference>
<dbReference type="PROSITE" id="PS00284">
    <property type="entry name" value="SERPIN"/>
    <property type="match status" value="1"/>
</dbReference>
<comment type="caution">
    <text evidence="4">The sequence shown here is derived from an EMBL/GenBank/DDBJ whole genome shotgun (WGS) entry which is preliminary data.</text>
</comment>
<dbReference type="AlphaFoldDB" id="A0A4S2L261"/>
<evidence type="ECO:0000313" key="5">
    <source>
        <dbReference type="Proteomes" id="UP000308267"/>
    </source>
</evidence>
<dbReference type="GO" id="GO:0004867">
    <property type="term" value="F:serine-type endopeptidase inhibitor activity"/>
    <property type="evidence" value="ECO:0007669"/>
    <property type="project" value="InterPro"/>
</dbReference>
<dbReference type="SMART" id="SM00093">
    <property type="entry name" value="SERPIN"/>
    <property type="match status" value="1"/>
</dbReference>
<dbReference type="Proteomes" id="UP000308267">
    <property type="component" value="Unassembled WGS sequence"/>
</dbReference>
<evidence type="ECO:0000256" key="1">
    <source>
        <dbReference type="ARBA" id="ARBA00009500"/>
    </source>
</evidence>
<proteinExistence type="inferred from homology"/>
<dbReference type="Gene3D" id="2.30.39.10">
    <property type="entry name" value="Alpha-1-antitrypsin, domain 1"/>
    <property type="match status" value="1"/>
</dbReference>
<keyword evidence="5" id="KW-1185">Reference proteome</keyword>
<accession>A0A4S2L261</accession>
<dbReference type="InterPro" id="IPR036186">
    <property type="entry name" value="Serpin_sf"/>
</dbReference>
<comment type="similarity">
    <text evidence="1 2">Belongs to the serpin family.</text>
</comment>
<evidence type="ECO:0000259" key="3">
    <source>
        <dbReference type="SMART" id="SM00093"/>
    </source>
</evidence>
<sequence length="386" mass="42947">MANAKEINESLLQFTSSLYGKTILQQSGDLQNTFMSPLSIYIACAMTMAGASDTTLQEMWHTLHVPDGLRSNESHASIGQYLLKQLASSSDVEVSLANRLFTLNNVSILADFKHTLSKDYCSDVESIANLGTAEDKRRHINQWVAQATRSKIPELIAPGGLAADVVLTIVNALYFRGMWEEPFPKEATFQSKFHCLDGTTIDVPMMYNQQSYPLTEIIDLDAKAIKLPFNGKRWKMLILLPNQQDGLRKLLNGLQQPGKFASVLEESFVKEKAEVYLPRFKLSYCPPLDVKKLLKNCGIRRLFDREADLSKICAEEKLLISDVIHKAVLEVDEQGATAAAATGIMAVPMCFMPKPVIQVDHPFFLAILGESDVPAFIGHVLRPEVD</sequence>
<protein>
    <recommendedName>
        <fullName evidence="3">Serpin domain-containing protein</fullName>
    </recommendedName>
</protein>
<dbReference type="PANTHER" id="PTHR11461">
    <property type="entry name" value="SERINE PROTEASE INHIBITOR, SERPIN"/>
    <property type="match status" value="1"/>
</dbReference>
<dbReference type="InterPro" id="IPR042185">
    <property type="entry name" value="Serpin_sf_2"/>
</dbReference>
<gene>
    <name evidence="4" type="ORF">CRM22_010060</name>
</gene>
<dbReference type="InterPro" id="IPR023795">
    <property type="entry name" value="Serpin_CS"/>
</dbReference>
<dbReference type="STRING" id="147828.A0A4S2L261"/>
<feature type="domain" description="Serpin" evidence="3">
    <location>
        <begin position="16"/>
        <end position="383"/>
    </location>
</feature>
<dbReference type="InterPro" id="IPR000215">
    <property type="entry name" value="Serpin_fam"/>
</dbReference>
<evidence type="ECO:0000313" key="4">
    <source>
        <dbReference type="EMBL" id="TGZ56912.1"/>
    </source>
</evidence>
<dbReference type="Pfam" id="PF00079">
    <property type="entry name" value="Serpin"/>
    <property type="match status" value="1"/>
</dbReference>
<name>A0A4S2L261_OPIFE</name>
<dbReference type="SUPFAM" id="SSF56574">
    <property type="entry name" value="Serpins"/>
    <property type="match status" value="1"/>
</dbReference>
<dbReference type="EMBL" id="SJOL01009565">
    <property type="protein sequence ID" value="TGZ56912.1"/>
    <property type="molecule type" value="Genomic_DNA"/>
</dbReference>
<reference evidence="4 5" key="1">
    <citation type="journal article" date="2019" name="BMC Genomics">
        <title>New insights from Opisthorchis felineus genome: update on genomics of the epidemiologically important liver flukes.</title>
        <authorList>
            <person name="Ershov N.I."/>
            <person name="Mordvinov V.A."/>
            <person name="Prokhortchouk E.B."/>
            <person name="Pakharukova M.Y."/>
            <person name="Gunbin K.V."/>
            <person name="Ustyantsev K."/>
            <person name="Genaev M.A."/>
            <person name="Blinov A.G."/>
            <person name="Mazur A."/>
            <person name="Boulygina E."/>
            <person name="Tsygankova S."/>
            <person name="Khrameeva E."/>
            <person name="Chekanov N."/>
            <person name="Fan G."/>
            <person name="Xiao A."/>
            <person name="Zhang H."/>
            <person name="Xu X."/>
            <person name="Yang H."/>
            <person name="Solovyev V."/>
            <person name="Lee S.M."/>
            <person name="Liu X."/>
            <person name="Afonnikov D.A."/>
            <person name="Skryabin K.G."/>
        </authorList>
    </citation>
    <scope>NUCLEOTIDE SEQUENCE [LARGE SCALE GENOMIC DNA]</scope>
    <source>
        <strain evidence="4">AK-0245</strain>
        <tissue evidence="4">Whole organism</tissue>
    </source>
</reference>
<evidence type="ECO:0000256" key="2">
    <source>
        <dbReference type="RuleBase" id="RU000411"/>
    </source>
</evidence>